<dbReference type="Proteomes" id="UP000297814">
    <property type="component" value="Unassembled WGS sequence"/>
</dbReference>
<reference evidence="1 2" key="1">
    <citation type="submission" date="2017-12" db="EMBL/GenBank/DDBJ databases">
        <title>Comparative genomics of Botrytis spp.</title>
        <authorList>
            <person name="Valero-Jimenez C.A."/>
            <person name="Tapia P."/>
            <person name="Veloso J."/>
            <person name="Silva-Moreno E."/>
            <person name="Staats M."/>
            <person name="Valdes J.H."/>
            <person name="Van Kan J.A.L."/>
        </authorList>
    </citation>
    <scope>NUCLEOTIDE SEQUENCE [LARGE SCALE GENOMIC DNA]</scope>
    <source>
        <strain evidence="1 2">Bh0001</strain>
    </source>
</reference>
<accession>A0A4Z1GAZ1</accession>
<dbReference type="EMBL" id="PQXK01000218">
    <property type="protein sequence ID" value="TGO33975.1"/>
    <property type="molecule type" value="Genomic_DNA"/>
</dbReference>
<dbReference type="Pfam" id="PF12311">
    <property type="entry name" value="DUF3632"/>
    <property type="match status" value="1"/>
</dbReference>
<keyword evidence="2" id="KW-1185">Reference proteome</keyword>
<comment type="caution">
    <text evidence="1">The sequence shown here is derived from an EMBL/GenBank/DDBJ whole genome shotgun (WGS) entry which is preliminary data.</text>
</comment>
<organism evidence="1 2">
    <name type="scientific">Botrytis hyacinthi</name>
    <dbReference type="NCBI Taxonomy" id="278943"/>
    <lineage>
        <taxon>Eukaryota</taxon>
        <taxon>Fungi</taxon>
        <taxon>Dikarya</taxon>
        <taxon>Ascomycota</taxon>
        <taxon>Pezizomycotina</taxon>
        <taxon>Leotiomycetes</taxon>
        <taxon>Helotiales</taxon>
        <taxon>Sclerotiniaceae</taxon>
        <taxon>Botrytis</taxon>
    </lineage>
</organism>
<evidence type="ECO:0000313" key="2">
    <source>
        <dbReference type="Proteomes" id="UP000297814"/>
    </source>
</evidence>
<protein>
    <submittedName>
        <fullName evidence="1">Uncharacterized protein</fullName>
    </submittedName>
</protein>
<name>A0A4Z1GAZ1_9HELO</name>
<proteinExistence type="predicted"/>
<evidence type="ECO:0000313" key="1">
    <source>
        <dbReference type="EMBL" id="TGO33975.1"/>
    </source>
</evidence>
<dbReference type="AlphaFoldDB" id="A0A4Z1GAZ1"/>
<sequence>MASSTEFQPPWLTFLTKQASMPSGQDFVPKISNIFIEFLLSENDDAAAKAANQIDDSTRDSLNFVFQTIYDLAALVPYEDRKQDMLLQLIVELLKLPRKNFKGADGKVSKDLLVDELDLDVKTQDEYTQSCIEWINLSSSYARCIAASVDDHDKNAFKFPDVEICEALEPEHDPTPGIDTNFRVAIATRYIIVAGERIREDNVQWWDEHVPNWERKLEEFENGYESGFPEVAPRFETPPGEK</sequence>
<dbReference type="InterPro" id="IPR022085">
    <property type="entry name" value="OpdG"/>
</dbReference>
<gene>
    <name evidence="1" type="ORF">BHYA_0218g00080</name>
</gene>